<dbReference type="PROSITE" id="PS50110">
    <property type="entry name" value="RESPONSE_REGULATORY"/>
    <property type="match status" value="1"/>
</dbReference>
<dbReference type="PANTHER" id="PTHR37299:SF1">
    <property type="entry name" value="STAGE 0 SPORULATION PROTEIN A HOMOLOG"/>
    <property type="match status" value="1"/>
</dbReference>
<dbReference type="SMART" id="SM00448">
    <property type="entry name" value="REC"/>
    <property type="match status" value="1"/>
</dbReference>
<dbReference type="InterPro" id="IPR001789">
    <property type="entry name" value="Sig_transdc_resp-reg_receiver"/>
</dbReference>
<dbReference type="AlphaFoldDB" id="A0A7K1XZ64"/>
<dbReference type="GO" id="GO:0000156">
    <property type="term" value="F:phosphorelay response regulator activity"/>
    <property type="evidence" value="ECO:0007669"/>
    <property type="project" value="InterPro"/>
</dbReference>
<accession>A0A7K1XZ64</accession>
<gene>
    <name evidence="3" type="ORF">GS398_12005</name>
</gene>
<dbReference type="PANTHER" id="PTHR37299">
    <property type="entry name" value="TRANSCRIPTIONAL REGULATOR-RELATED"/>
    <property type="match status" value="1"/>
</dbReference>
<keyword evidence="4" id="KW-1185">Reference proteome</keyword>
<evidence type="ECO:0000313" key="3">
    <source>
        <dbReference type="EMBL" id="MXV16029.1"/>
    </source>
</evidence>
<dbReference type="EMBL" id="WVHS01000002">
    <property type="protein sequence ID" value="MXV16029.1"/>
    <property type="molecule type" value="Genomic_DNA"/>
</dbReference>
<sequence>MYKCVIIDDESHAIEGLERYINSIPDLELVKSYMDPIDALREISESDPVDIIFLDVDMPKITGIELSRHIRGKTNKLIFTTAHTKYGYDAFEAEADAYLLKPYSLAKFAATISKLFPKRMAAEEPLLMETPKEKSDFFFVKSKEDNLKLIRISFADVIAVESKLNYVMIHTTKRKVLAYISLREISAILEEYPGFVRFQRSFIISQNHIEFIDGNMIKMNNGITITVGEYYRKHFTAFVSEKLIKAGRKN</sequence>
<feature type="domain" description="Response regulatory" evidence="2">
    <location>
        <begin position="3"/>
        <end position="116"/>
    </location>
</feature>
<comment type="caution">
    <text evidence="3">The sequence shown here is derived from an EMBL/GenBank/DDBJ whole genome shotgun (WGS) entry which is preliminary data.</text>
</comment>
<feature type="modified residue" description="4-aspartylphosphate" evidence="1">
    <location>
        <position position="55"/>
    </location>
</feature>
<dbReference type="Gene3D" id="2.40.50.1020">
    <property type="entry name" value="LytTr DNA-binding domain"/>
    <property type="match status" value="1"/>
</dbReference>
<evidence type="ECO:0000256" key="1">
    <source>
        <dbReference type="PROSITE-ProRule" id="PRU00169"/>
    </source>
</evidence>
<protein>
    <submittedName>
        <fullName evidence="3">Response regulator</fullName>
    </submittedName>
</protein>
<dbReference type="InterPro" id="IPR007492">
    <property type="entry name" value="LytTR_DNA-bd_dom"/>
</dbReference>
<dbReference type="GO" id="GO:0003677">
    <property type="term" value="F:DNA binding"/>
    <property type="evidence" value="ECO:0007669"/>
    <property type="project" value="InterPro"/>
</dbReference>
<dbReference type="Gene3D" id="3.40.50.2300">
    <property type="match status" value="1"/>
</dbReference>
<dbReference type="InterPro" id="IPR011006">
    <property type="entry name" value="CheY-like_superfamily"/>
</dbReference>
<evidence type="ECO:0000259" key="2">
    <source>
        <dbReference type="PROSITE" id="PS50110"/>
    </source>
</evidence>
<dbReference type="SMART" id="SM00850">
    <property type="entry name" value="LytTR"/>
    <property type="match status" value="1"/>
</dbReference>
<reference evidence="3 4" key="1">
    <citation type="submission" date="2019-11" db="EMBL/GenBank/DDBJ databases">
        <title>Pedobacter sp. HMF7056 Genome sequencing and assembly.</title>
        <authorList>
            <person name="Kang H."/>
            <person name="Kim H."/>
            <person name="Joh K."/>
        </authorList>
    </citation>
    <scope>NUCLEOTIDE SEQUENCE [LARGE SCALE GENOMIC DNA]</scope>
    <source>
        <strain evidence="3 4">HMF7056</strain>
    </source>
</reference>
<name>A0A7K1XZ64_9SPHI</name>
<dbReference type="Pfam" id="PF00072">
    <property type="entry name" value="Response_reg"/>
    <property type="match status" value="1"/>
</dbReference>
<organism evidence="3 4">
    <name type="scientific">Hufsiella ginkgonis</name>
    <dbReference type="NCBI Taxonomy" id="2695274"/>
    <lineage>
        <taxon>Bacteria</taxon>
        <taxon>Pseudomonadati</taxon>
        <taxon>Bacteroidota</taxon>
        <taxon>Sphingobacteriia</taxon>
        <taxon>Sphingobacteriales</taxon>
        <taxon>Sphingobacteriaceae</taxon>
        <taxon>Hufsiella</taxon>
    </lineage>
</organism>
<dbReference type="Pfam" id="PF04397">
    <property type="entry name" value="LytTR"/>
    <property type="match status" value="1"/>
</dbReference>
<dbReference type="SUPFAM" id="SSF52172">
    <property type="entry name" value="CheY-like"/>
    <property type="match status" value="1"/>
</dbReference>
<dbReference type="Proteomes" id="UP000451233">
    <property type="component" value="Unassembled WGS sequence"/>
</dbReference>
<keyword evidence="1" id="KW-0597">Phosphoprotein</keyword>
<evidence type="ECO:0000313" key="4">
    <source>
        <dbReference type="Proteomes" id="UP000451233"/>
    </source>
</evidence>
<dbReference type="RefSeq" id="WP_160906986.1">
    <property type="nucleotide sequence ID" value="NZ_WVHS01000002.1"/>
</dbReference>
<proteinExistence type="predicted"/>
<dbReference type="InterPro" id="IPR046947">
    <property type="entry name" value="LytR-like"/>
</dbReference>